<dbReference type="EMBL" id="VIEB01000005">
    <property type="protein sequence ID" value="TQE14268.1"/>
    <property type="molecule type" value="Genomic_DNA"/>
</dbReference>
<proteinExistence type="predicted"/>
<accession>A0A540NT98</accession>
<protein>
    <submittedName>
        <fullName evidence="1">Uncharacterized protein</fullName>
    </submittedName>
</protein>
<reference evidence="1 2" key="1">
    <citation type="journal article" date="2019" name="G3 (Bethesda)">
        <title>Sequencing of a Wild Apple (Malus baccata) Genome Unravels the Differences Between Cultivated and Wild Apple Species Regarding Disease Resistance and Cold Tolerance.</title>
        <authorList>
            <person name="Chen X."/>
        </authorList>
    </citation>
    <scope>NUCLEOTIDE SEQUENCE [LARGE SCALE GENOMIC DNA]</scope>
    <source>
        <strain evidence="2">cv. Shandingzi</strain>
        <tissue evidence="1">Leaves</tissue>
    </source>
</reference>
<evidence type="ECO:0000313" key="2">
    <source>
        <dbReference type="Proteomes" id="UP000315295"/>
    </source>
</evidence>
<gene>
    <name evidence="1" type="ORF">C1H46_000187</name>
</gene>
<name>A0A540NT98_MALBA</name>
<organism evidence="1 2">
    <name type="scientific">Malus baccata</name>
    <name type="common">Siberian crab apple</name>
    <name type="synonym">Pyrus baccata</name>
    <dbReference type="NCBI Taxonomy" id="106549"/>
    <lineage>
        <taxon>Eukaryota</taxon>
        <taxon>Viridiplantae</taxon>
        <taxon>Streptophyta</taxon>
        <taxon>Embryophyta</taxon>
        <taxon>Tracheophyta</taxon>
        <taxon>Spermatophyta</taxon>
        <taxon>Magnoliopsida</taxon>
        <taxon>eudicotyledons</taxon>
        <taxon>Gunneridae</taxon>
        <taxon>Pentapetalae</taxon>
        <taxon>rosids</taxon>
        <taxon>fabids</taxon>
        <taxon>Rosales</taxon>
        <taxon>Rosaceae</taxon>
        <taxon>Amygdaloideae</taxon>
        <taxon>Maleae</taxon>
        <taxon>Malus</taxon>
    </lineage>
</organism>
<dbReference type="AlphaFoldDB" id="A0A540NT98"/>
<comment type="caution">
    <text evidence="1">The sequence shown here is derived from an EMBL/GenBank/DDBJ whole genome shotgun (WGS) entry which is preliminary data.</text>
</comment>
<evidence type="ECO:0000313" key="1">
    <source>
        <dbReference type="EMBL" id="TQE14268.1"/>
    </source>
</evidence>
<keyword evidence="2" id="KW-1185">Reference proteome</keyword>
<sequence>MSLSCDNSILLFEEPLDVIVDLLFEDSNSWFVWCRTFFFLLIRLKFPARFYRDPLYAPYPH</sequence>
<dbReference type="Proteomes" id="UP000315295">
    <property type="component" value="Unassembled WGS sequence"/>
</dbReference>